<evidence type="ECO:0000313" key="1">
    <source>
        <dbReference type="EMBL" id="TDP98153.1"/>
    </source>
</evidence>
<gene>
    <name evidence="1" type="ORF">EV186_1031133</name>
</gene>
<dbReference type="Proteomes" id="UP000295444">
    <property type="component" value="Unassembled WGS sequence"/>
</dbReference>
<evidence type="ECO:0000313" key="2">
    <source>
        <dbReference type="Proteomes" id="UP000295444"/>
    </source>
</evidence>
<reference evidence="1 2" key="1">
    <citation type="submission" date="2019-03" db="EMBL/GenBank/DDBJ databases">
        <title>Genomic Encyclopedia of Type Strains, Phase IV (KMG-IV): sequencing the most valuable type-strain genomes for metagenomic binning, comparative biology and taxonomic classification.</title>
        <authorList>
            <person name="Goeker M."/>
        </authorList>
    </citation>
    <scope>NUCLEOTIDE SEQUENCE [LARGE SCALE GENOMIC DNA]</scope>
    <source>
        <strain evidence="1 2">DSM 45361</strain>
    </source>
</reference>
<dbReference type="OrthoDB" id="5182811at2"/>
<sequence>MSDSDVPKWFLDLAGRNTGMRSFTESGLRDRFGEPSEINLERGQLWRAGWADVAVLLVLLELGDGEVRASPVTIDPPAEDENGFVLAPTCTGLPTSATVWTGFTRFFPQRVLDTLVAAWSADLTTCLANPASLDPGSRLPVGMRRGRPIDSEFDHRSMIRAGLEDDVDQLGQMPGLPVESPGSSSTTLAAVLGDVDLAALCAALKLPQPAVMKLLRGTAPLTPAQAAVIAQTTGISQERVLGAVRSMPRGLVQAADHPRWRQVWITRARRLGTDETQARLDGCQQAFALAARQTGGSEPDWDARLQRALFGEGGELR</sequence>
<organism evidence="1 2">
    <name type="scientific">Labedaea rhizosphaerae</name>
    <dbReference type="NCBI Taxonomy" id="598644"/>
    <lineage>
        <taxon>Bacteria</taxon>
        <taxon>Bacillati</taxon>
        <taxon>Actinomycetota</taxon>
        <taxon>Actinomycetes</taxon>
        <taxon>Pseudonocardiales</taxon>
        <taxon>Pseudonocardiaceae</taxon>
        <taxon>Labedaea</taxon>
    </lineage>
</organism>
<dbReference type="EMBL" id="SNXZ01000003">
    <property type="protein sequence ID" value="TDP98153.1"/>
    <property type="molecule type" value="Genomic_DNA"/>
</dbReference>
<keyword evidence="2" id="KW-1185">Reference proteome</keyword>
<accession>A0A4R6SEQ1</accession>
<dbReference type="RefSeq" id="WP_133851245.1">
    <property type="nucleotide sequence ID" value="NZ_SNXZ01000003.1"/>
</dbReference>
<comment type="caution">
    <text evidence="1">The sequence shown here is derived from an EMBL/GenBank/DDBJ whole genome shotgun (WGS) entry which is preliminary data.</text>
</comment>
<name>A0A4R6SEQ1_LABRH</name>
<dbReference type="AlphaFoldDB" id="A0A4R6SEQ1"/>
<protein>
    <submittedName>
        <fullName evidence="1">Uncharacterized protein</fullName>
    </submittedName>
</protein>
<proteinExistence type="predicted"/>